<dbReference type="AlphaFoldDB" id="A0A831A1H0"/>
<gene>
    <name evidence="1" type="ORF">BN437_1816</name>
</gene>
<organism evidence="1 2">
    <name type="scientific">Erwinia amylovora NBRC 12687 = CFBP 1232</name>
    <dbReference type="NCBI Taxonomy" id="1219359"/>
    <lineage>
        <taxon>Bacteria</taxon>
        <taxon>Pseudomonadati</taxon>
        <taxon>Pseudomonadota</taxon>
        <taxon>Gammaproteobacteria</taxon>
        <taxon>Enterobacterales</taxon>
        <taxon>Erwiniaceae</taxon>
        <taxon>Erwinia</taxon>
    </lineage>
</organism>
<name>A0A831A1H0_ERWAM</name>
<accession>A0A831A1H0</accession>
<dbReference type="RefSeq" id="WP_004157536.1">
    <property type="nucleotide sequence ID" value="NZ_BAYW01000009.1"/>
</dbReference>
<protein>
    <recommendedName>
        <fullName evidence="3">Lipoprotein</fullName>
    </recommendedName>
</protein>
<evidence type="ECO:0000313" key="2">
    <source>
        <dbReference type="Proteomes" id="UP000013111"/>
    </source>
</evidence>
<evidence type="ECO:0000313" key="1">
    <source>
        <dbReference type="EMBL" id="CCO93746.1"/>
    </source>
</evidence>
<reference evidence="1 2" key="1">
    <citation type="submission" date="2012-11" db="EMBL/GenBank/DDBJ databases">
        <authorList>
            <person name="Linke B."/>
        </authorList>
    </citation>
    <scope>NUCLEOTIDE SEQUENCE [LARGE SCALE GENOMIC DNA]</scope>
    <source>
        <strain evidence="2">CFBP 1232</strain>
    </source>
</reference>
<proteinExistence type="predicted"/>
<reference evidence="1 2" key="2">
    <citation type="submission" date="2013-04" db="EMBL/GenBank/DDBJ databases">
        <title>Comparative genomics of 12 strains of Erwinia amylovora identifies a pan-genome with a large conserved core and provides insights into host specificity.</title>
        <authorList>
            <person name="Mann R.A."/>
            <person name="Smits T.H.M."/>
            <person name="Buehlmann A."/>
            <person name="Blom J."/>
            <person name="Goesmann A."/>
            <person name="Frey J.E."/>
            <person name="Plummer K.M."/>
            <person name="Beer S.V."/>
            <person name="Luck J."/>
            <person name="Duffy B."/>
            <person name="Rodoni B."/>
        </authorList>
    </citation>
    <scope>NUCLEOTIDE SEQUENCE [LARGE SCALE GENOMIC DNA]</scope>
    <source>
        <strain evidence="2">CFBP 1232</strain>
    </source>
</reference>
<evidence type="ECO:0008006" key="3">
    <source>
        <dbReference type="Google" id="ProtNLM"/>
    </source>
</evidence>
<dbReference type="EMBL" id="CAPB01000016">
    <property type="protein sequence ID" value="CCO93746.1"/>
    <property type="molecule type" value="Genomic_DNA"/>
</dbReference>
<dbReference type="Proteomes" id="UP000013111">
    <property type="component" value="Unassembled WGS sequence"/>
</dbReference>
<dbReference type="InterPro" id="IPR021747">
    <property type="entry name" value="DUF3313"/>
</dbReference>
<dbReference type="Pfam" id="PF11769">
    <property type="entry name" value="DUF3313"/>
    <property type="match status" value="1"/>
</dbReference>
<dbReference type="GeneID" id="97606023"/>
<sequence>MLNQIGPFRVSIILLSLALAGCAGTQLPRYAGLSSAEQLQPNLGDDAYRQPWRTSSPIEWNKYREVTLDPVIIYSGADNQFGDLSQSERNELADYLYQRNAEVLKTRFDFAQPPSANGLRIKLTLTGAETTTPVIGTFTKFDLAGGPYNIVQAVRGREGLMNGWVSYAVEIYQADNNRLLKAYITKQYPNAMNVSASIGSIGAAKAGIDKGADELLSEMK</sequence>
<comment type="caution">
    <text evidence="1">The sequence shown here is derived from an EMBL/GenBank/DDBJ whole genome shotgun (WGS) entry which is preliminary data.</text>
</comment>